<sequence>MQRFAFALRKLREEAGGITYRAMAHRAGYSVTTLSRAANGEQLPTLPVTLAYVAACGGDADEWEARWREAAEETAARPIVVIDPYPGNRSVEVRSADGPRTRIKLPLKPGQTLRRAAVSADDRLLALCPAGGPAEIWEVTTRRRLPPRRSLAGPDVCGVGRGDLRDLRFTPDGRNLAVTTGAGVRTYDLATGRKRLRIERPGLTWTRFSEDGELVAAVGDDEILVWRTAGPARPVLRYPLLGEDATQLRLDPERGVLHYLGGASGHVVRSLDLRGVVGTTWREKALRWAVFSPDGRTLSTVDGQGERRLFRVRDGRGGAGLAALRDVPCAGGDSPGPRRAPRGCERFTLFTRDGRTIVAEVSPPDAARYRQDVTLTDLAAPHRRTVINLAPPEKSEQGGGGSVDLKLTPDGKTLIVSRFQKDRPITAIELWDVRRRVRTKVLPHTEAAIVEFLSDGRRVLTADSIITEVKTGAVSRLPFMESGINGTTAASADGRLLAGGTYVSQITLWSGRTQRRLAVLTANFTGVSRNGPAGLISAMAFSRDGRVLAAAGEDGGIRLWDTESHLQLGPTLSTQGDRILSLAFGRDGDTLYAAGSRVPLHTYPIAPGGVAEEVCRRVQGQPSTAQWRALMPDLPYRNPC</sequence>
<dbReference type="PROSITE" id="PS50082">
    <property type="entry name" value="WD_REPEATS_2"/>
    <property type="match status" value="1"/>
</dbReference>
<evidence type="ECO:0000313" key="6">
    <source>
        <dbReference type="Proteomes" id="UP001180754"/>
    </source>
</evidence>
<dbReference type="EMBL" id="JAVRFD010000026">
    <property type="protein sequence ID" value="MDT0548390.1"/>
    <property type="molecule type" value="Genomic_DNA"/>
</dbReference>
<dbReference type="CDD" id="cd00093">
    <property type="entry name" value="HTH_XRE"/>
    <property type="match status" value="1"/>
</dbReference>
<comment type="caution">
    <text evidence="5">The sequence shown here is derived from an EMBL/GenBank/DDBJ whole genome shotgun (WGS) entry which is preliminary data.</text>
</comment>
<gene>
    <name evidence="5" type="ORF">RND15_37715</name>
</gene>
<keyword evidence="1 3" id="KW-0853">WD repeat</keyword>
<dbReference type="SUPFAM" id="SSF47413">
    <property type="entry name" value="lambda repressor-like DNA-binding domains"/>
    <property type="match status" value="1"/>
</dbReference>
<dbReference type="Gene3D" id="1.10.260.40">
    <property type="entry name" value="lambda repressor-like DNA-binding domains"/>
    <property type="match status" value="1"/>
</dbReference>
<evidence type="ECO:0000313" key="5">
    <source>
        <dbReference type="EMBL" id="MDT0548390.1"/>
    </source>
</evidence>
<name>A0ABU2XR48_9ACTN</name>
<dbReference type="PROSITE" id="PS50943">
    <property type="entry name" value="HTH_CROC1"/>
    <property type="match status" value="1"/>
</dbReference>
<dbReference type="SUPFAM" id="SSF82171">
    <property type="entry name" value="DPP6 N-terminal domain-like"/>
    <property type="match status" value="1"/>
</dbReference>
<reference evidence="5" key="1">
    <citation type="submission" date="2024-05" db="EMBL/GenBank/DDBJ databases">
        <title>30 novel species of actinomycetes from the DSMZ collection.</title>
        <authorList>
            <person name="Nouioui I."/>
        </authorList>
    </citation>
    <scope>NUCLEOTIDE SEQUENCE</scope>
    <source>
        <strain evidence="5">DSM 41529</strain>
    </source>
</reference>
<evidence type="ECO:0000259" key="4">
    <source>
        <dbReference type="PROSITE" id="PS50943"/>
    </source>
</evidence>
<evidence type="ECO:0000256" key="1">
    <source>
        <dbReference type="ARBA" id="ARBA00022574"/>
    </source>
</evidence>
<dbReference type="InterPro" id="IPR010982">
    <property type="entry name" value="Lambda_DNA-bd_dom_sf"/>
</dbReference>
<dbReference type="InterPro" id="IPR015943">
    <property type="entry name" value="WD40/YVTN_repeat-like_dom_sf"/>
</dbReference>
<dbReference type="PROSITE" id="PS50294">
    <property type="entry name" value="WD_REPEATS_REGION"/>
    <property type="match status" value="1"/>
</dbReference>
<dbReference type="SMART" id="SM00530">
    <property type="entry name" value="HTH_XRE"/>
    <property type="match status" value="1"/>
</dbReference>
<protein>
    <submittedName>
        <fullName evidence="5">Helix-turn-helix domain-containing protein</fullName>
    </submittedName>
</protein>
<feature type="repeat" description="WD" evidence="3">
    <location>
        <begin position="529"/>
        <end position="564"/>
    </location>
</feature>
<dbReference type="InterPro" id="IPR019775">
    <property type="entry name" value="WD40_repeat_CS"/>
</dbReference>
<keyword evidence="2" id="KW-0677">Repeat</keyword>
<dbReference type="PROSITE" id="PS00678">
    <property type="entry name" value="WD_REPEATS_1"/>
    <property type="match status" value="1"/>
</dbReference>
<evidence type="ECO:0000256" key="3">
    <source>
        <dbReference type="PROSITE-ProRule" id="PRU00221"/>
    </source>
</evidence>
<dbReference type="PANTHER" id="PTHR19879">
    <property type="entry name" value="TRANSCRIPTION INITIATION FACTOR TFIID"/>
    <property type="match status" value="1"/>
</dbReference>
<feature type="domain" description="HTH cro/C1-type" evidence="4">
    <location>
        <begin position="8"/>
        <end position="63"/>
    </location>
</feature>
<dbReference type="Gene3D" id="2.130.10.10">
    <property type="entry name" value="YVTN repeat-like/Quinoprotein amine dehydrogenase"/>
    <property type="match status" value="2"/>
</dbReference>
<dbReference type="Proteomes" id="UP001180754">
    <property type="component" value="Unassembled WGS sequence"/>
</dbReference>
<accession>A0ABU2XR48</accession>
<dbReference type="PANTHER" id="PTHR19879:SF9">
    <property type="entry name" value="TRANSCRIPTION INITIATION FACTOR TFIID SUBUNIT 5"/>
    <property type="match status" value="1"/>
</dbReference>
<proteinExistence type="predicted"/>
<dbReference type="Pfam" id="PF13560">
    <property type="entry name" value="HTH_31"/>
    <property type="match status" value="1"/>
</dbReference>
<evidence type="ECO:0000256" key="2">
    <source>
        <dbReference type="ARBA" id="ARBA00022737"/>
    </source>
</evidence>
<dbReference type="Pfam" id="PF00400">
    <property type="entry name" value="WD40"/>
    <property type="match status" value="1"/>
</dbReference>
<dbReference type="InterPro" id="IPR001387">
    <property type="entry name" value="Cro/C1-type_HTH"/>
</dbReference>
<dbReference type="SMART" id="SM00320">
    <property type="entry name" value="WD40"/>
    <property type="match status" value="3"/>
</dbReference>
<organism evidence="5 6">
    <name type="scientific">Streptomyces lonegramiae</name>
    <dbReference type="NCBI Taxonomy" id="3075524"/>
    <lineage>
        <taxon>Bacteria</taxon>
        <taxon>Bacillati</taxon>
        <taxon>Actinomycetota</taxon>
        <taxon>Actinomycetes</taxon>
        <taxon>Kitasatosporales</taxon>
        <taxon>Streptomycetaceae</taxon>
        <taxon>Streptomyces</taxon>
    </lineage>
</organism>
<keyword evidence="6" id="KW-1185">Reference proteome</keyword>
<dbReference type="InterPro" id="IPR001680">
    <property type="entry name" value="WD40_rpt"/>
</dbReference>